<dbReference type="EMBL" id="JAGISH010000005">
    <property type="protein sequence ID" value="MBP0483003.1"/>
    <property type="molecule type" value="Genomic_DNA"/>
</dbReference>
<dbReference type="RefSeq" id="WP_209360941.1">
    <property type="nucleotide sequence ID" value="NZ_JAGISH010000005.1"/>
</dbReference>
<proteinExistence type="predicted"/>
<evidence type="ECO:0000313" key="2">
    <source>
        <dbReference type="Proteomes" id="UP000675940"/>
    </source>
</evidence>
<keyword evidence="2" id="KW-1185">Reference proteome</keyword>
<sequence>MTYAMFLPQQMMLTSMQMMQTFFTTYVEASQRLMQQGAESAEEFGTEAMQATEQTAEAVNWEGQEALRRATNEANSAMPL</sequence>
<dbReference type="AlphaFoldDB" id="A0A940S0F0"/>
<evidence type="ECO:0000313" key="1">
    <source>
        <dbReference type="EMBL" id="MBP0483003.1"/>
    </source>
</evidence>
<reference evidence="1" key="1">
    <citation type="submission" date="2021-03" db="EMBL/GenBank/DDBJ databases">
        <title>Sagittula salina sp. nov. strain M10.9X isolated from the marine waste.</title>
        <authorList>
            <person name="Satari L."/>
            <person name="Molina-Menor E."/>
            <person name="Vidal-Verdu A."/>
            <person name="Pascual J."/>
            <person name="Pereto J."/>
            <person name="Porcar M."/>
        </authorList>
    </citation>
    <scope>NUCLEOTIDE SEQUENCE</scope>
    <source>
        <strain evidence="1">M10.9X</strain>
    </source>
</reference>
<evidence type="ECO:0008006" key="3">
    <source>
        <dbReference type="Google" id="ProtNLM"/>
    </source>
</evidence>
<accession>A0A940S0F0</accession>
<comment type="caution">
    <text evidence="1">The sequence shown here is derived from an EMBL/GenBank/DDBJ whole genome shotgun (WGS) entry which is preliminary data.</text>
</comment>
<gene>
    <name evidence="1" type="ORF">J5474_10950</name>
</gene>
<protein>
    <recommendedName>
        <fullName evidence="3">Phasin domain-containing protein</fullName>
    </recommendedName>
</protein>
<organism evidence="1 2">
    <name type="scientific">Sagittula salina</name>
    <dbReference type="NCBI Taxonomy" id="2820268"/>
    <lineage>
        <taxon>Bacteria</taxon>
        <taxon>Pseudomonadati</taxon>
        <taxon>Pseudomonadota</taxon>
        <taxon>Alphaproteobacteria</taxon>
        <taxon>Rhodobacterales</taxon>
        <taxon>Roseobacteraceae</taxon>
        <taxon>Sagittula</taxon>
    </lineage>
</organism>
<name>A0A940S0F0_9RHOB</name>
<dbReference type="Proteomes" id="UP000675940">
    <property type="component" value="Unassembled WGS sequence"/>
</dbReference>